<evidence type="ECO:0000313" key="4">
    <source>
        <dbReference type="Proteomes" id="UP000266313"/>
    </source>
</evidence>
<dbReference type="Proteomes" id="UP000266313">
    <property type="component" value="Chromosome"/>
</dbReference>
<feature type="compositionally biased region" description="Basic and acidic residues" evidence="1">
    <location>
        <begin position="144"/>
        <end position="157"/>
    </location>
</feature>
<dbReference type="OrthoDB" id="5568936at2"/>
<dbReference type="RefSeq" id="WP_119628991.1">
    <property type="nucleotide sequence ID" value="NZ_AP017928.1"/>
</dbReference>
<name>A0A250KPA2_9GAMM</name>
<feature type="domain" description="Phasin" evidence="2">
    <location>
        <begin position="43"/>
        <end position="140"/>
    </location>
</feature>
<evidence type="ECO:0000313" key="3">
    <source>
        <dbReference type="EMBL" id="BBA33376.1"/>
    </source>
</evidence>
<accession>A0A250KPA2</accession>
<evidence type="ECO:0000256" key="1">
    <source>
        <dbReference type="SAM" id="MobiDB-lite"/>
    </source>
</evidence>
<organism evidence="3 4">
    <name type="scientific">Methylocaldum marinum</name>
    <dbReference type="NCBI Taxonomy" id="1432792"/>
    <lineage>
        <taxon>Bacteria</taxon>
        <taxon>Pseudomonadati</taxon>
        <taxon>Pseudomonadota</taxon>
        <taxon>Gammaproteobacteria</taxon>
        <taxon>Methylococcales</taxon>
        <taxon>Methylococcaceae</taxon>
        <taxon>Methylocaldum</taxon>
    </lineage>
</organism>
<dbReference type="InterPro" id="IPR018968">
    <property type="entry name" value="Phasin"/>
</dbReference>
<sequence length="181" mass="20770">MNTRQMCDQWFEINRAVMDPFMRWNEIALQTAERMAGGRQIYEQWFEMHRMAIDPLMRWNEIALSAAEKVAKCNLVMAQDYLEMGTRQTQLNCETRDPDKWKDEERKIVSEFGQKIADHAGDYLRVVKDTQEALNEWANQTAKESAERAARVAERTTARATEAAKAAAGEAQPAQRGAQKG</sequence>
<feature type="region of interest" description="Disordered" evidence="1">
    <location>
        <begin position="141"/>
        <end position="181"/>
    </location>
</feature>
<reference evidence="3 4" key="1">
    <citation type="submission" date="2016-12" db="EMBL/GenBank/DDBJ databases">
        <title>Genome sequencing of Methylocaldum marinum.</title>
        <authorList>
            <person name="Takeuchi M."/>
            <person name="Kamagata Y."/>
            <person name="Hiraoka S."/>
            <person name="Oshima K."/>
            <person name="Hattori M."/>
            <person name="Iwasaki W."/>
        </authorList>
    </citation>
    <scope>NUCLEOTIDE SEQUENCE [LARGE SCALE GENOMIC DNA]</scope>
    <source>
        <strain evidence="3 4">S8</strain>
    </source>
</reference>
<dbReference type="Pfam" id="PF09361">
    <property type="entry name" value="Phasin_2"/>
    <property type="match status" value="1"/>
</dbReference>
<proteinExistence type="predicted"/>
<keyword evidence="4" id="KW-1185">Reference proteome</keyword>
<dbReference type="EMBL" id="AP017928">
    <property type="protein sequence ID" value="BBA33376.1"/>
    <property type="molecule type" value="Genomic_DNA"/>
</dbReference>
<feature type="compositionally biased region" description="Low complexity" evidence="1">
    <location>
        <begin position="158"/>
        <end position="181"/>
    </location>
</feature>
<gene>
    <name evidence="3" type="ORF">sS8_1416</name>
</gene>
<protein>
    <recommendedName>
        <fullName evidence="2">Phasin domain-containing protein</fullName>
    </recommendedName>
</protein>
<evidence type="ECO:0000259" key="2">
    <source>
        <dbReference type="Pfam" id="PF09361"/>
    </source>
</evidence>
<dbReference type="AlphaFoldDB" id="A0A250KPA2"/>
<dbReference type="KEGG" id="mmai:sS8_1416"/>